<dbReference type="EC" id="6.1.1.22" evidence="3"/>
<keyword evidence="19" id="KW-1185">Reference proteome</keyword>
<dbReference type="Proteomes" id="UP001066276">
    <property type="component" value="Chromosome 1_2"/>
</dbReference>
<dbReference type="CDD" id="cd00776">
    <property type="entry name" value="AsxRS_core"/>
    <property type="match status" value="1"/>
</dbReference>
<keyword evidence="9" id="KW-0648">Protein biosynthesis</keyword>
<keyword evidence="5" id="KW-0597">Phosphoprotein</keyword>
<gene>
    <name evidence="18" type="ORF">NDU88_005984</name>
</gene>
<comment type="similarity">
    <text evidence="2">Belongs to the class-II aminoacyl-tRNA synthetase family.</text>
</comment>
<evidence type="ECO:0000256" key="6">
    <source>
        <dbReference type="ARBA" id="ARBA00022598"/>
    </source>
</evidence>
<keyword evidence="6" id="KW-0436">Ligase</keyword>
<dbReference type="NCBIfam" id="TIGR00457">
    <property type="entry name" value="asnS"/>
    <property type="match status" value="1"/>
</dbReference>
<evidence type="ECO:0000256" key="7">
    <source>
        <dbReference type="ARBA" id="ARBA00022741"/>
    </source>
</evidence>
<organism evidence="18 19">
    <name type="scientific">Pleurodeles waltl</name>
    <name type="common">Iberian ribbed newt</name>
    <dbReference type="NCBI Taxonomy" id="8319"/>
    <lineage>
        <taxon>Eukaryota</taxon>
        <taxon>Metazoa</taxon>
        <taxon>Chordata</taxon>
        <taxon>Craniata</taxon>
        <taxon>Vertebrata</taxon>
        <taxon>Euteleostomi</taxon>
        <taxon>Amphibia</taxon>
        <taxon>Batrachia</taxon>
        <taxon>Caudata</taxon>
        <taxon>Salamandroidea</taxon>
        <taxon>Salamandridae</taxon>
        <taxon>Pleurodelinae</taxon>
        <taxon>Pleurodeles</taxon>
    </lineage>
</organism>
<keyword evidence="15" id="KW-0175">Coiled coil</keyword>
<reference evidence="18" key="1">
    <citation type="journal article" date="2022" name="bioRxiv">
        <title>Sequencing and chromosome-scale assembly of the giantPleurodeles waltlgenome.</title>
        <authorList>
            <person name="Brown T."/>
            <person name="Elewa A."/>
            <person name="Iarovenko S."/>
            <person name="Subramanian E."/>
            <person name="Araus A.J."/>
            <person name="Petzold A."/>
            <person name="Susuki M."/>
            <person name="Suzuki K.-i.T."/>
            <person name="Hayashi T."/>
            <person name="Toyoda A."/>
            <person name="Oliveira C."/>
            <person name="Osipova E."/>
            <person name="Leigh N.D."/>
            <person name="Simon A."/>
            <person name="Yun M.H."/>
        </authorList>
    </citation>
    <scope>NUCLEOTIDE SEQUENCE</scope>
    <source>
        <strain evidence="18">20211129_DDA</strain>
        <tissue evidence="18">Liver</tissue>
    </source>
</reference>
<evidence type="ECO:0000256" key="8">
    <source>
        <dbReference type="ARBA" id="ARBA00022840"/>
    </source>
</evidence>
<dbReference type="GO" id="GO:0004816">
    <property type="term" value="F:asparagine-tRNA ligase activity"/>
    <property type="evidence" value="ECO:0007669"/>
    <property type="project" value="UniProtKB-EC"/>
</dbReference>
<evidence type="ECO:0000256" key="9">
    <source>
        <dbReference type="ARBA" id="ARBA00022917"/>
    </source>
</evidence>
<evidence type="ECO:0000256" key="5">
    <source>
        <dbReference type="ARBA" id="ARBA00022553"/>
    </source>
</evidence>
<evidence type="ECO:0000256" key="13">
    <source>
        <dbReference type="ARBA" id="ARBA00039867"/>
    </source>
</evidence>
<evidence type="ECO:0000256" key="15">
    <source>
        <dbReference type="SAM" id="Coils"/>
    </source>
</evidence>
<dbReference type="InterPro" id="IPR045864">
    <property type="entry name" value="aa-tRNA-synth_II/BPL/LPL"/>
</dbReference>
<sequence>MTEEVITKTADLQLSGEMYVSDREGDDSTGDGTQKKPFKTVLKAMMTAGKEPFPTFYVDSQKENERWDVISKTQLKNVRKLWNREQMKNEAKEKKEAEDTLRREKNLEEAKKIIIKNDPNLPEPSTVKIRALEAYRGQRVKVFGWVHRLRRQGKTLMFIVLRDGTGFLQCVLNNELCQCYNGVVLSTESSVAVYGTLNMVPDGKQAPGGHELLCDYWELIGLAPAGGADNLINEESDVDVQLNNRYMMIRGENMSKILKIRSTVVQCFRDHFFDRGYFEVTPPTMVQTQVEGGSTLFKLDYFGEEAFLTQSSQLYLETCIPAVGDCFCIAQSYRAEQSRTRRHLAEYTHVEAECPFITYEDLLCRLEDLVCDVVDRVLKSPMANYLYELHPDFKPPKRPFRRMDYSEAITWLKEHDIKKDDQTFYEFGEDIPEAPERLMTDAINEPILLCRFPAEIKSFYMQRCPEDQRLTESVDVLMPNVGEIVGGSMRIYDSDELLEGYKREGIDPTPYYWYTDQRKYGTCPHGGYGLGLERFLTWILNRHHIRDVCLYPRFVQRCKP</sequence>
<dbReference type="PANTHER" id="PTHR22594:SF16">
    <property type="entry name" value="ASPARAGINE--TRNA LIGASE, CYTOPLASMIC"/>
    <property type="match status" value="1"/>
</dbReference>
<dbReference type="CDD" id="cd04323">
    <property type="entry name" value="AsnRS_cyto_like_N"/>
    <property type="match status" value="1"/>
</dbReference>
<protein>
    <recommendedName>
        <fullName evidence="13">Asparagine--tRNA ligase, cytoplasmic</fullName>
        <ecNumber evidence="3">6.1.1.22</ecNumber>
    </recommendedName>
    <alternativeName>
        <fullName evidence="12">Asparaginyl-tRNA synthetase</fullName>
    </alternativeName>
</protein>
<dbReference type="InterPro" id="IPR012340">
    <property type="entry name" value="NA-bd_OB-fold"/>
</dbReference>
<dbReference type="SUPFAM" id="SSF50249">
    <property type="entry name" value="Nucleic acid-binding proteins"/>
    <property type="match status" value="1"/>
</dbReference>
<dbReference type="Gene3D" id="2.40.50.140">
    <property type="entry name" value="Nucleic acid-binding proteins"/>
    <property type="match status" value="1"/>
</dbReference>
<dbReference type="InterPro" id="IPR002312">
    <property type="entry name" value="Asp/Asn-tRNA-synth_IIb"/>
</dbReference>
<dbReference type="FunFam" id="2.40.50.140:FF:000151">
    <property type="entry name" value="Asparagine--tRNA ligase, cytoplasmic"/>
    <property type="match status" value="1"/>
</dbReference>
<dbReference type="AlphaFoldDB" id="A0AAV7W9H9"/>
<dbReference type="GO" id="GO:0005737">
    <property type="term" value="C:cytoplasm"/>
    <property type="evidence" value="ECO:0007669"/>
    <property type="project" value="UniProtKB-SubCell"/>
</dbReference>
<dbReference type="FunFam" id="3.30.930.10:FF:000040">
    <property type="entry name" value="Asparagine--tRNA ligase, cytoplasmic"/>
    <property type="match status" value="1"/>
</dbReference>
<evidence type="ECO:0000256" key="1">
    <source>
        <dbReference type="ARBA" id="ARBA00004496"/>
    </source>
</evidence>
<dbReference type="Pfam" id="PF01336">
    <property type="entry name" value="tRNA_anti-codon"/>
    <property type="match status" value="1"/>
</dbReference>
<evidence type="ECO:0000256" key="11">
    <source>
        <dbReference type="ARBA" id="ARBA00023146"/>
    </source>
</evidence>
<comment type="caution">
    <text evidence="18">The sequence shown here is derived from an EMBL/GenBank/DDBJ whole genome shotgun (WGS) entry which is preliminary data.</text>
</comment>
<evidence type="ECO:0000256" key="10">
    <source>
        <dbReference type="ARBA" id="ARBA00022990"/>
    </source>
</evidence>
<keyword evidence="8" id="KW-0067">ATP-binding</keyword>
<dbReference type="InterPro" id="IPR004522">
    <property type="entry name" value="Asn-tRNA-ligase"/>
</dbReference>
<evidence type="ECO:0000259" key="17">
    <source>
        <dbReference type="PROSITE" id="PS50862"/>
    </source>
</evidence>
<dbReference type="Gene3D" id="3.30.1910.20">
    <property type="entry name" value="asparaginyl-tRNA synthetase, N-terminal domain"/>
    <property type="match status" value="1"/>
</dbReference>
<dbReference type="PRINTS" id="PR01042">
    <property type="entry name" value="TRNASYNTHASP"/>
</dbReference>
<feature type="coiled-coil region" evidence="15">
    <location>
        <begin position="84"/>
        <end position="111"/>
    </location>
</feature>
<dbReference type="InterPro" id="IPR004365">
    <property type="entry name" value="NA-bd_OB_tRNA"/>
</dbReference>
<dbReference type="PROSITE" id="PS50862">
    <property type="entry name" value="AA_TRNA_LIGASE_II"/>
    <property type="match status" value="1"/>
</dbReference>
<evidence type="ECO:0000256" key="4">
    <source>
        <dbReference type="ARBA" id="ARBA00022490"/>
    </source>
</evidence>
<feature type="domain" description="Aminoacyl-transfer RNA synthetases class-II family profile" evidence="17">
    <location>
        <begin position="258"/>
        <end position="552"/>
    </location>
</feature>
<dbReference type="GO" id="GO:0005524">
    <property type="term" value="F:ATP binding"/>
    <property type="evidence" value="ECO:0007669"/>
    <property type="project" value="UniProtKB-KW"/>
</dbReference>
<comment type="subcellular location">
    <subcellularLocation>
        <location evidence="1">Cytoplasm</location>
    </subcellularLocation>
</comment>
<evidence type="ECO:0000313" key="18">
    <source>
        <dbReference type="EMBL" id="KAJ1210622.1"/>
    </source>
</evidence>
<dbReference type="SUPFAM" id="SSF55681">
    <property type="entry name" value="Class II aaRS and biotin synthetases"/>
    <property type="match status" value="1"/>
</dbReference>
<dbReference type="PANTHER" id="PTHR22594">
    <property type="entry name" value="ASPARTYL/LYSYL-TRNA SYNTHETASE"/>
    <property type="match status" value="1"/>
</dbReference>
<dbReference type="Pfam" id="PF00152">
    <property type="entry name" value="tRNA-synt_2"/>
    <property type="match status" value="1"/>
</dbReference>
<evidence type="ECO:0000256" key="2">
    <source>
        <dbReference type="ARBA" id="ARBA00008226"/>
    </source>
</evidence>
<evidence type="ECO:0000256" key="12">
    <source>
        <dbReference type="ARBA" id="ARBA00029886"/>
    </source>
</evidence>
<keyword evidence="10" id="KW-0007">Acetylation</keyword>
<dbReference type="InterPro" id="IPR048952">
    <property type="entry name" value="AsnRS_N"/>
</dbReference>
<proteinExistence type="inferred from homology"/>
<name>A0AAV7W9H9_PLEWA</name>
<dbReference type="GO" id="GO:0003676">
    <property type="term" value="F:nucleic acid binding"/>
    <property type="evidence" value="ECO:0007669"/>
    <property type="project" value="InterPro"/>
</dbReference>
<keyword evidence="11" id="KW-0030">Aminoacyl-tRNA synthetase</keyword>
<comment type="catalytic activity">
    <reaction evidence="14">
        <text>tRNA(Asn) + L-asparagine + ATP = L-asparaginyl-tRNA(Asn) + AMP + diphosphate + H(+)</text>
        <dbReference type="Rhea" id="RHEA:11180"/>
        <dbReference type="Rhea" id="RHEA-COMP:9659"/>
        <dbReference type="Rhea" id="RHEA-COMP:9674"/>
        <dbReference type="ChEBI" id="CHEBI:15378"/>
        <dbReference type="ChEBI" id="CHEBI:30616"/>
        <dbReference type="ChEBI" id="CHEBI:33019"/>
        <dbReference type="ChEBI" id="CHEBI:58048"/>
        <dbReference type="ChEBI" id="CHEBI:78442"/>
        <dbReference type="ChEBI" id="CHEBI:78515"/>
        <dbReference type="ChEBI" id="CHEBI:456215"/>
        <dbReference type="EC" id="6.1.1.22"/>
    </reaction>
</comment>
<dbReference type="Gene3D" id="3.30.930.10">
    <property type="entry name" value="Bira Bifunctional Protein, Domain 2"/>
    <property type="match status" value="1"/>
</dbReference>
<feature type="region of interest" description="Disordered" evidence="16">
    <location>
        <begin position="15"/>
        <end position="37"/>
    </location>
</feature>
<keyword evidence="7" id="KW-0547">Nucleotide-binding</keyword>
<dbReference type="InterPro" id="IPR006195">
    <property type="entry name" value="aa-tRNA-synth_II"/>
</dbReference>
<dbReference type="FunFam" id="3.30.1910.20:FF:000001">
    <property type="entry name" value="asparagine--tRNA ligase, cytoplasmic"/>
    <property type="match status" value="1"/>
</dbReference>
<dbReference type="EMBL" id="JANPWB010000002">
    <property type="protein sequence ID" value="KAJ1210622.1"/>
    <property type="molecule type" value="Genomic_DNA"/>
</dbReference>
<keyword evidence="4" id="KW-0963">Cytoplasm</keyword>
<dbReference type="GO" id="GO:0006421">
    <property type="term" value="P:asparaginyl-tRNA aminoacylation"/>
    <property type="evidence" value="ECO:0007669"/>
    <property type="project" value="InterPro"/>
</dbReference>
<evidence type="ECO:0000313" key="19">
    <source>
        <dbReference type="Proteomes" id="UP001066276"/>
    </source>
</evidence>
<evidence type="ECO:0000256" key="14">
    <source>
        <dbReference type="ARBA" id="ARBA00047844"/>
    </source>
</evidence>
<evidence type="ECO:0000256" key="3">
    <source>
        <dbReference type="ARBA" id="ARBA00012816"/>
    </source>
</evidence>
<evidence type="ECO:0000256" key="16">
    <source>
        <dbReference type="SAM" id="MobiDB-lite"/>
    </source>
</evidence>
<dbReference type="InterPro" id="IPR004364">
    <property type="entry name" value="Aa-tRNA-synt_II"/>
</dbReference>
<accession>A0AAV7W9H9</accession>
<dbReference type="Pfam" id="PF20917">
    <property type="entry name" value="AsnRS_N"/>
    <property type="match status" value="1"/>
</dbReference>